<evidence type="ECO:0000313" key="2">
    <source>
        <dbReference type="Proteomes" id="UP001144978"/>
    </source>
</evidence>
<comment type="caution">
    <text evidence="1">The sequence shown here is derived from an EMBL/GenBank/DDBJ whole genome shotgun (WGS) entry which is preliminary data.</text>
</comment>
<gene>
    <name evidence="1" type="ORF">NUW54_g5044</name>
</gene>
<dbReference type="EMBL" id="JANSHE010001203">
    <property type="protein sequence ID" value="KAJ3003952.1"/>
    <property type="molecule type" value="Genomic_DNA"/>
</dbReference>
<accession>A0ACC1PYB5</accession>
<keyword evidence="2" id="KW-1185">Reference proteome</keyword>
<evidence type="ECO:0000313" key="1">
    <source>
        <dbReference type="EMBL" id="KAJ3003952.1"/>
    </source>
</evidence>
<sequence>MRNNHGEGRTQSAPRQESQEVVAQCYNCHTTATPLWRKDDEGKTVCNAQQRVRDALGEPGRKPSGAPNAEPTPTLAPDSSTATQSSPTSNVDGNNSGSSNNNNGVNEYRQSMQSELMGALGSNDGGMHYTQMFGNTFTYFPGPYHPDYLSQMYTIPSDPLPFSSGDNSDDSGSESRSSKRRRLSNDSASEPPSSAVSFGSYSDSSWSSSSASQRSSVDFPYSPYSSFSSMLRGSANTPWHPPMLPPDSSPQFIHPPMLPPSEDSPMFFHQQGMQNDETDALFAAYLHPPMMPQDDSPHMSSLQLHPPMLPGEWKMPGQTDMYDHNAMVTY</sequence>
<dbReference type="Proteomes" id="UP001144978">
    <property type="component" value="Unassembled WGS sequence"/>
</dbReference>
<organism evidence="1 2">
    <name type="scientific">Trametes sanguinea</name>
    <dbReference type="NCBI Taxonomy" id="158606"/>
    <lineage>
        <taxon>Eukaryota</taxon>
        <taxon>Fungi</taxon>
        <taxon>Dikarya</taxon>
        <taxon>Basidiomycota</taxon>
        <taxon>Agaricomycotina</taxon>
        <taxon>Agaricomycetes</taxon>
        <taxon>Polyporales</taxon>
        <taxon>Polyporaceae</taxon>
        <taxon>Trametes</taxon>
    </lineage>
</organism>
<protein>
    <submittedName>
        <fullName evidence="1">Uncharacterized protein</fullName>
    </submittedName>
</protein>
<proteinExistence type="predicted"/>
<reference evidence="1" key="1">
    <citation type="submission" date="2022-08" db="EMBL/GenBank/DDBJ databases">
        <title>Genome Sequence of Pycnoporus sanguineus.</title>
        <authorList>
            <person name="Buettner E."/>
        </authorList>
    </citation>
    <scope>NUCLEOTIDE SEQUENCE</scope>
    <source>
        <strain evidence="1">CG-C14</strain>
    </source>
</reference>
<name>A0ACC1PYB5_9APHY</name>